<keyword evidence="2" id="KW-0349">Heme</keyword>
<keyword evidence="1" id="KW-0004">4Fe-4S</keyword>
<accession>A0A1I4HLJ3</accession>
<organism evidence="9 10">
    <name type="scientific">Pelosinus propionicus DSM 13327</name>
    <dbReference type="NCBI Taxonomy" id="1123291"/>
    <lineage>
        <taxon>Bacteria</taxon>
        <taxon>Bacillati</taxon>
        <taxon>Bacillota</taxon>
        <taxon>Negativicutes</taxon>
        <taxon>Selenomonadales</taxon>
        <taxon>Sporomusaceae</taxon>
        <taxon>Pelosinus</taxon>
    </lineage>
</organism>
<evidence type="ECO:0000259" key="8">
    <source>
        <dbReference type="Pfam" id="PF03460"/>
    </source>
</evidence>
<keyword evidence="6" id="KW-0411">Iron-sulfur</keyword>
<dbReference type="InterPro" id="IPR005117">
    <property type="entry name" value="NiRdtase/SiRdtase_haem-b_fer"/>
</dbReference>
<reference evidence="10" key="1">
    <citation type="submission" date="2016-10" db="EMBL/GenBank/DDBJ databases">
        <authorList>
            <person name="Varghese N."/>
            <person name="Submissions S."/>
        </authorList>
    </citation>
    <scope>NUCLEOTIDE SEQUENCE [LARGE SCALE GENOMIC DNA]</scope>
    <source>
        <strain evidence="10">DSM 13327</strain>
    </source>
</reference>
<dbReference type="RefSeq" id="WP_090932853.1">
    <property type="nucleotide sequence ID" value="NZ_FOTS01000004.1"/>
</dbReference>
<keyword evidence="10" id="KW-1185">Reference proteome</keyword>
<dbReference type="Proteomes" id="UP000199520">
    <property type="component" value="Unassembled WGS sequence"/>
</dbReference>
<evidence type="ECO:0000256" key="1">
    <source>
        <dbReference type="ARBA" id="ARBA00022485"/>
    </source>
</evidence>
<dbReference type="STRING" id="1123291.SAMN04490355_100485"/>
<dbReference type="PANTHER" id="PTHR43809">
    <property type="entry name" value="NITRITE REDUCTASE (NADH) LARGE SUBUNIT"/>
    <property type="match status" value="1"/>
</dbReference>
<keyword evidence="5" id="KW-0408">Iron</keyword>
<evidence type="ECO:0000256" key="4">
    <source>
        <dbReference type="ARBA" id="ARBA00023002"/>
    </source>
</evidence>
<dbReference type="OrthoDB" id="9802028at2"/>
<dbReference type="GO" id="GO:0051539">
    <property type="term" value="F:4 iron, 4 sulfur cluster binding"/>
    <property type="evidence" value="ECO:0007669"/>
    <property type="project" value="UniProtKB-KW"/>
</dbReference>
<dbReference type="InterPro" id="IPR006067">
    <property type="entry name" value="NO2/SO3_Rdtase_4Fe4S_dom"/>
</dbReference>
<dbReference type="GO" id="GO:0020037">
    <property type="term" value="F:heme binding"/>
    <property type="evidence" value="ECO:0007669"/>
    <property type="project" value="InterPro"/>
</dbReference>
<evidence type="ECO:0000313" key="9">
    <source>
        <dbReference type="EMBL" id="SFL43099.1"/>
    </source>
</evidence>
<keyword evidence="3" id="KW-0479">Metal-binding</keyword>
<evidence type="ECO:0000259" key="7">
    <source>
        <dbReference type="Pfam" id="PF01077"/>
    </source>
</evidence>
<evidence type="ECO:0000256" key="6">
    <source>
        <dbReference type="ARBA" id="ARBA00023014"/>
    </source>
</evidence>
<dbReference type="InterPro" id="IPR006066">
    <property type="entry name" value="NO2/SO3_Rdtase_FeS/sirohaem_BS"/>
</dbReference>
<keyword evidence="4" id="KW-0560">Oxidoreductase</keyword>
<dbReference type="InterPro" id="IPR045854">
    <property type="entry name" value="NO2/SO3_Rdtase_4Fe4S_sf"/>
</dbReference>
<dbReference type="SUPFAM" id="SSF56014">
    <property type="entry name" value="Nitrite and sulphite reductase 4Fe-4S domain-like"/>
    <property type="match status" value="1"/>
</dbReference>
<feature type="domain" description="Nitrite/sulphite reductase 4Fe-4S" evidence="7">
    <location>
        <begin position="81"/>
        <end position="218"/>
    </location>
</feature>
<feature type="domain" description="Nitrite/Sulfite reductase ferredoxin-like" evidence="8">
    <location>
        <begin position="18"/>
        <end position="49"/>
    </location>
</feature>
<gene>
    <name evidence="9" type="ORF">SAMN04490355_100485</name>
</gene>
<sequence>MKIPLATIPILNKKVKFPVTPHIPGGLTTAAQLRLIADIADKYNGSLKIVGNTITIIGLNLVDGEKAMTELGCQGESFIAKQVRAVNFCPGKPDCPRALQDSTALGLALDKEFFGQELPSKLRIGVSGCPNCCIEPFVKDIGMYGTAKGYTLAVGGNSGFSAQIATTVAENVPADEIASIVNSILIYFRQHGKNKERLGQVIERLGWDHFSQETLPEEYRKK</sequence>
<protein>
    <submittedName>
        <fullName evidence="9">Nitrite/Sulfite reductase ferredoxin-like half domain-containing protein</fullName>
    </submittedName>
</protein>
<dbReference type="Pfam" id="PF01077">
    <property type="entry name" value="NIR_SIR"/>
    <property type="match status" value="1"/>
</dbReference>
<dbReference type="Pfam" id="PF03460">
    <property type="entry name" value="NIR_SIR_ferr"/>
    <property type="match status" value="1"/>
</dbReference>
<evidence type="ECO:0000256" key="3">
    <source>
        <dbReference type="ARBA" id="ARBA00022723"/>
    </source>
</evidence>
<dbReference type="InterPro" id="IPR036136">
    <property type="entry name" value="Nit/Sulf_reduc_fer-like_dom_sf"/>
</dbReference>
<dbReference type="PANTHER" id="PTHR43809:SF1">
    <property type="entry name" value="NITRITE REDUCTASE (NADH) LARGE SUBUNIT"/>
    <property type="match status" value="1"/>
</dbReference>
<dbReference type="Gene3D" id="3.30.413.10">
    <property type="entry name" value="Sulfite Reductase Hemoprotein, domain 1"/>
    <property type="match status" value="1"/>
</dbReference>
<dbReference type="PRINTS" id="PR00397">
    <property type="entry name" value="SIROHAEM"/>
</dbReference>
<evidence type="ECO:0000313" key="10">
    <source>
        <dbReference type="Proteomes" id="UP000199520"/>
    </source>
</evidence>
<name>A0A1I4HLJ3_9FIRM</name>
<dbReference type="EMBL" id="FOTS01000004">
    <property type="protein sequence ID" value="SFL43099.1"/>
    <property type="molecule type" value="Genomic_DNA"/>
</dbReference>
<dbReference type="PROSITE" id="PS00365">
    <property type="entry name" value="NIR_SIR"/>
    <property type="match status" value="1"/>
</dbReference>
<dbReference type="GO" id="GO:0046872">
    <property type="term" value="F:metal ion binding"/>
    <property type="evidence" value="ECO:0007669"/>
    <property type="project" value="UniProtKB-KW"/>
</dbReference>
<evidence type="ECO:0000256" key="2">
    <source>
        <dbReference type="ARBA" id="ARBA00022617"/>
    </source>
</evidence>
<dbReference type="InterPro" id="IPR052034">
    <property type="entry name" value="NasD-like"/>
</dbReference>
<dbReference type="GO" id="GO:0016491">
    <property type="term" value="F:oxidoreductase activity"/>
    <property type="evidence" value="ECO:0007669"/>
    <property type="project" value="UniProtKB-KW"/>
</dbReference>
<dbReference type="SUPFAM" id="SSF55124">
    <property type="entry name" value="Nitrite/Sulfite reductase N-terminal domain-like"/>
    <property type="match status" value="1"/>
</dbReference>
<proteinExistence type="predicted"/>
<evidence type="ECO:0000256" key="5">
    <source>
        <dbReference type="ARBA" id="ARBA00023004"/>
    </source>
</evidence>
<dbReference type="AlphaFoldDB" id="A0A1I4HLJ3"/>